<keyword evidence="6" id="KW-0902">Two-component regulatory system</keyword>
<evidence type="ECO:0000256" key="4">
    <source>
        <dbReference type="ARBA" id="ARBA00022679"/>
    </source>
</evidence>
<keyword evidence="7" id="KW-1133">Transmembrane helix</keyword>
<dbReference type="InterPro" id="IPR004358">
    <property type="entry name" value="Sig_transdc_His_kin-like_C"/>
</dbReference>
<keyword evidence="7" id="KW-0472">Membrane</keyword>
<accession>A0A6S6SWB9</accession>
<proteinExistence type="predicted"/>
<dbReference type="SMART" id="SM00387">
    <property type="entry name" value="HATPase_c"/>
    <property type="match status" value="1"/>
</dbReference>
<name>A0A6S6SWB9_9BACT</name>
<reference evidence="9" key="1">
    <citation type="submission" date="2020-01" db="EMBL/GenBank/DDBJ databases">
        <authorList>
            <person name="Meier V. D."/>
            <person name="Meier V D."/>
        </authorList>
    </citation>
    <scope>NUCLEOTIDE SEQUENCE</scope>
    <source>
        <strain evidence="9">HLG_WM_MAG_04</strain>
    </source>
</reference>
<dbReference type="PANTHER" id="PTHR45453">
    <property type="entry name" value="PHOSPHATE REGULON SENSOR PROTEIN PHOR"/>
    <property type="match status" value="1"/>
</dbReference>
<keyword evidence="3" id="KW-0597">Phosphoprotein</keyword>
<dbReference type="SUPFAM" id="SSF47384">
    <property type="entry name" value="Homodimeric domain of signal transducing histidine kinase"/>
    <property type="match status" value="1"/>
</dbReference>
<evidence type="ECO:0000256" key="5">
    <source>
        <dbReference type="ARBA" id="ARBA00022777"/>
    </source>
</evidence>
<dbReference type="GO" id="GO:0000155">
    <property type="term" value="F:phosphorelay sensor kinase activity"/>
    <property type="evidence" value="ECO:0007669"/>
    <property type="project" value="InterPro"/>
</dbReference>
<dbReference type="Gene3D" id="3.30.565.10">
    <property type="entry name" value="Histidine kinase-like ATPase, C-terminal domain"/>
    <property type="match status" value="1"/>
</dbReference>
<dbReference type="InterPro" id="IPR036097">
    <property type="entry name" value="HisK_dim/P_sf"/>
</dbReference>
<organism evidence="9">
    <name type="scientific">uncultured Sulfurovum sp</name>
    <dbReference type="NCBI Taxonomy" id="269237"/>
    <lineage>
        <taxon>Bacteria</taxon>
        <taxon>Pseudomonadati</taxon>
        <taxon>Campylobacterota</taxon>
        <taxon>Epsilonproteobacteria</taxon>
        <taxon>Campylobacterales</taxon>
        <taxon>Sulfurovaceae</taxon>
        <taxon>Sulfurovum</taxon>
        <taxon>environmental samples</taxon>
    </lineage>
</organism>
<keyword evidence="7" id="KW-0812">Transmembrane</keyword>
<dbReference type="SUPFAM" id="SSF55874">
    <property type="entry name" value="ATPase domain of HSP90 chaperone/DNA topoisomerase II/histidine kinase"/>
    <property type="match status" value="1"/>
</dbReference>
<dbReference type="CDD" id="cd00075">
    <property type="entry name" value="HATPase"/>
    <property type="match status" value="1"/>
</dbReference>
<comment type="catalytic activity">
    <reaction evidence="1">
        <text>ATP + protein L-histidine = ADP + protein N-phospho-L-histidine.</text>
        <dbReference type="EC" id="2.7.13.3"/>
    </reaction>
</comment>
<dbReference type="InterPro" id="IPR005467">
    <property type="entry name" value="His_kinase_dom"/>
</dbReference>
<dbReference type="GO" id="GO:0004721">
    <property type="term" value="F:phosphoprotein phosphatase activity"/>
    <property type="evidence" value="ECO:0007669"/>
    <property type="project" value="TreeGrafter"/>
</dbReference>
<dbReference type="EMBL" id="CACVAX010000038">
    <property type="protein sequence ID" value="CAA6812850.1"/>
    <property type="molecule type" value="Genomic_DNA"/>
</dbReference>
<dbReference type="InterPro" id="IPR003594">
    <property type="entry name" value="HATPase_dom"/>
</dbReference>
<dbReference type="PANTHER" id="PTHR45453:SF1">
    <property type="entry name" value="PHOSPHATE REGULON SENSOR PROTEIN PHOR"/>
    <property type="match status" value="1"/>
</dbReference>
<dbReference type="GO" id="GO:0016036">
    <property type="term" value="P:cellular response to phosphate starvation"/>
    <property type="evidence" value="ECO:0007669"/>
    <property type="project" value="TreeGrafter"/>
</dbReference>
<dbReference type="InterPro" id="IPR050351">
    <property type="entry name" value="BphY/WalK/GraS-like"/>
</dbReference>
<evidence type="ECO:0000313" key="9">
    <source>
        <dbReference type="EMBL" id="CAA6812850.1"/>
    </source>
</evidence>
<dbReference type="InterPro" id="IPR003661">
    <property type="entry name" value="HisK_dim/P_dom"/>
</dbReference>
<evidence type="ECO:0000256" key="3">
    <source>
        <dbReference type="ARBA" id="ARBA00022553"/>
    </source>
</evidence>
<dbReference type="PRINTS" id="PR00344">
    <property type="entry name" value="BCTRLSENSOR"/>
</dbReference>
<dbReference type="AlphaFoldDB" id="A0A6S6SWB9"/>
<evidence type="ECO:0000256" key="7">
    <source>
        <dbReference type="SAM" id="Phobius"/>
    </source>
</evidence>
<keyword evidence="4" id="KW-0808">Transferase</keyword>
<dbReference type="SMART" id="SM00388">
    <property type="entry name" value="HisKA"/>
    <property type="match status" value="1"/>
</dbReference>
<keyword evidence="5 9" id="KW-0418">Kinase</keyword>
<sequence>MLGSIGYFYYHERLLSIDRICGVSMQNIAMHVETTIRNKNDTSKFFDHDRVMKVAFYTKDKKVIKSKLSTQEINFEDINHRGRESAFYIKKLEHPINNIHYIVIEDSKLTTTMHELKKFIWFSLFLASIFIAFIGYFLSRLLLNPVKENFAMLSRFMKDSAHELNTPVTALMMSANYLKKKYDKEMVEHMLMSSKMISETYNSIAYLAFHDLDIEIKEEFDLAEHIHASIKYFQEIAASKNININTELNTLIINMDKNSMRKLINNLISNAIKYSYKNKSIDISLQDNILKIKDQGLGIDKENQKKIFKRYKRVNTKGSGGFGIGLDIVMGICRSNNIEISLESEIKKGSTFTLVFP</sequence>
<gene>
    <name evidence="9" type="ORF">HELGO_WM5896</name>
</gene>
<evidence type="ECO:0000259" key="8">
    <source>
        <dbReference type="PROSITE" id="PS50109"/>
    </source>
</evidence>
<dbReference type="CDD" id="cd00082">
    <property type="entry name" value="HisKA"/>
    <property type="match status" value="1"/>
</dbReference>
<dbReference type="InterPro" id="IPR036890">
    <property type="entry name" value="HATPase_C_sf"/>
</dbReference>
<dbReference type="Pfam" id="PF02518">
    <property type="entry name" value="HATPase_c"/>
    <property type="match status" value="1"/>
</dbReference>
<dbReference type="EC" id="2.7.13.3" evidence="2"/>
<evidence type="ECO:0000256" key="6">
    <source>
        <dbReference type="ARBA" id="ARBA00023012"/>
    </source>
</evidence>
<evidence type="ECO:0000256" key="1">
    <source>
        <dbReference type="ARBA" id="ARBA00000085"/>
    </source>
</evidence>
<dbReference type="GO" id="GO:0005886">
    <property type="term" value="C:plasma membrane"/>
    <property type="evidence" value="ECO:0007669"/>
    <property type="project" value="TreeGrafter"/>
</dbReference>
<dbReference type="Gene3D" id="1.10.287.130">
    <property type="match status" value="1"/>
</dbReference>
<feature type="domain" description="Histidine kinase" evidence="8">
    <location>
        <begin position="159"/>
        <end position="357"/>
    </location>
</feature>
<protein>
    <recommendedName>
        <fullName evidence="2">histidine kinase</fullName>
        <ecNumber evidence="2">2.7.13.3</ecNumber>
    </recommendedName>
</protein>
<evidence type="ECO:0000256" key="2">
    <source>
        <dbReference type="ARBA" id="ARBA00012438"/>
    </source>
</evidence>
<feature type="transmembrane region" description="Helical" evidence="7">
    <location>
        <begin position="119"/>
        <end position="138"/>
    </location>
</feature>
<dbReference type="PROSITE" id="PS50109">
    <property type="entry name" value="HIS_KIN"/>
    <property type="match status" value="1"/>
</dbReference>